<protein>
    <recommendedName>
        <fullName evidence="5">Xaa-Pro aminopeptidase</fullName>
        <ecNumber evidence="5">3.4.11.9</ecNumber>
    </recommendedName>
    <alternativeName>
        <fullName evidence="11">Aminoacylproline aminopeptidase</fullName>
    </alternativeName>
</protein>
<evidence type="ECO:0000256" key="1">
    <source>
        <dbReference type="ARBA" id="ARBA00001424"/>
    </source>
</evidence>
<accession>A0A9P8C7S2</accession>
<feature type="domain" description="Aminopeptidase P N-terminal" evidence="12">
    <location>
        <begin position="119"/>
        <end position="255"/>
    </location>
</feature>
<evidence type="ECO:0000256" key="5">
    <source>
        <dbReference type="ARBA" id="ARBA00012574"/>
    </source>
</evidence>
<comment type="cofactor">
    <cofactor evidence="2">
        <name>Mn(2+)</name>
        <dbReference type="ChEBI" id="CHEBI:29035"/>
    </cofactor>
</comment>
<dbReference type="Pfam" id="PF00557">
    <property type="entry name" value="Peptidase_M24"/>
    <property type="match status" value="1"/>
</dbReference>
<dbReference type="GO" id="GO:0005739">
    <property type="term" value="C:mitochondrion"/>
    <property type="evidence" value="ECO:0007669"/>
    <property type="project" value="TreeGrafter"/>
</dbReference>
<evidence type="ECO:0000256" key="7">
    <source>
        <dbReference type="ARBA" id="ARBA00022723"/>
    </source>
</evidence>
<keyword evidence="8" id="KW-0378">Hydrolase</keyword>
<sequence>MTRLRTVSLNMKPRTPTLRQLTKINTASCLPLGATSKILGPIAWDRRPFSSRVAAPRRSTQHVCWGHQASPSSVTLQSTRSRHSRRAYASISAAELQFGQPVHETHPHLLGAGEITPGITAQEYSDRRSKLASSLPGNGIAILAASDTKYRSGAVFYEFHQDPNFLYLTGFNEPEAVAVIQKLGSTADYNFHLFLRPKDAHAELWDGARSGEQAALDVFNADESGDIKNLPSLLQPLIDGASDVYTDITTQPSGLRRFFKSQTQDSSSMFQKMVKDSRLKPLKPLMNNLRVVKSEAEIANMRMAGKISGRTFTNAMRQQFSKEKDLGAFMDYNFKIGGCETSAYIPVIAGGKNALAIHYVSNNAALRDGEIVLVDAGGQYGGYIADITRTWPINGRFSDAQRDLYEAILRVQRSSVSLCRESSIMSLDNIHEVTQAGLKDALKQLGFDVSGDAMDVLFPHHVGHYVGLDVHDCPGFTRSTQIRSGYCVTVEPGIYVPNDERWPKHFQGLGIRIEDSVCVQDDHPLILTTEAVKEIVDIEALRD</sequence>
<keyword evidence="6 13" id="KW-0031">Aminopeptidase</keyword>
<dbReference type="GO" id="GO:0030145">
    <property type="term" value="F:manganese ion binding"/>
    <property type="evidence" value="ECO:0007669"/>
    <property type="project" value="InterPro"/>
</dbReference>
<dbReference type="InterPro" id="IPR036005">
    <property type="entry name" value="Creatinase/aminopeptidase-like"/>
</dbReference>
<dbReference type="Gene3D" id="3.40.350.10">
    <property type="entry name" value="Creatinase/prolidase N-terminal domain"/>
    <property type="match status" value="1"/>
</dbReference>
<dbReference type="Proteomes" id="UP000824998">
    <property type="component" value="Unassembled WGS sequence"/>
</dbReference>
<organism evidence="13 14">
    <name type="scientific">Amylocarpus encephaloides</name>
    <dbReference type="NCBI Taxonomy" id="45428"/>
    <lineage>
        <taxon>Eukaryota</taxon>
        <taxon>Fungi</taxon>
        <taxon>Dikarya</taxon>
        <taxon>Ascomycota</taxon>
        <taxon>Pezizomycotina</taxon>
        <taxon>Leotiomycetes</taxon>
        <taxon>Helotiales</taxon>
        <taxon>Helotiales incertae sedis</taxon>
        <taxon>Amylocarpus</taxon>
    </lineage>
</organism>
<comment type="catalytic activity">
    <reaction evidence="1">
        <text>Release of any N-terminal amino acid, including proline, that is linked to proline, even from a dipeptide or tripeptide.</text>
        <dbReference type="EC" id="3.4.11.9"/>
    </reaction>
</comment>
<dbReference type="InterPro" id="IPR000994">
    <property type="entry name" value="Pept_M24"/>
</dbReference>
<evidence type="ECO:0000256" key="4">
    <source>
        <dbReference type="ARBA" id="ARBA00008766"/>
    </source>
</evidence>
<dbReference type="GO" id="GO:0070006">
    <property type="term" value="F:metalloaminopeptidase activity"/>
    <property type="evidence" value="ECO:0007669"/>
    <property type="project" value="InterPro"/>
</dbReference>
<evidence type="ECO:0000313" key="13">
    <source>
        <dbReference type="EMBL" id="KAG9237029.1"/>
    </source>
</evidence>
<dbReference type="SMART" id="SM01011">
    <property type="entry name" value="AMP_N"/>
    <property type="match status" value="1"/>
</dbReference>
<evidence type="ECO:0000256" key="9">
    <source>
        <dbReference type="ARBA" id="ARBA00023049"/>
    </source>
</evidence>
<keyword evidence="7" id="KW-0479">Metal-binding</keyword>
<reference evidence="13" key="1">
    <citation type="journal article" date="2021" name="IMA Fungus">
        <title>Genomic characterization of three marine fungi, including Emericellopsis atlantica sp. nov. with signatures of a generalist lifestyle and marine biomass degradation.</title>
        <authorList>
            <person name="Hagestad O.C."/>
            <person name="Hou L."/>
            <person name="Andersen J.H."/>
            <person name="Hansen E.H."/>
            <person name="Altermark B."/>
            <person name="Li C."/>
            <person name="Kuhnert E."/>
            <person name="Cox R.J."/>
            <person name="Crous P.W."/>
            <person name="Spatafora J.W."/>
            <person name="Lail K."/>
            <person name="Amirebrahimi M."/>
            <person name="Lipzen A."/>
            <person name="Pangilinan J."/>
            <person name="Andreopoulos W."/>
            <person name="Hayes R.D."/>
            <person name="Ng V."/>
            <person name="Grigoriev I.V."/>
            <person name="Jackson S.A."/>
            <person name="Sutton T.D.S."/>
            <person name="Dobson A.D.W."/>
            <person name="Rama T."/>
        </authorList>
    </citation>
    <scope>NUCLEOTIDE SEQUENCE</scope>
    <source>
        <strain evidence="13">TRa018bII</strain>
    </source>
</reference>
<comment type="caution">
    <text evidence="13">The sequence shown here is derived from an EMBL/GenBank/DDBJ whole genome shotgun (WGS) entry which is preliminary data.</text>
</comment>
<dbReference type="PANTHER" id="PTHR43226">
    <property type="entry name" value="XAA-PRO AMINOPEPTIDASE 3"/>
    <property type="match status" value="1"/>
</dbReference>
<proteinExistence type="inferred from homology"/>
<dbReference type="PANTHER" id="PTHR43226:SF4">
    <property type="entry name" value="XAA-PRO AMINOPEPTIDASE 3"/>
    <property type="match status" value="1"/>
</dbReference>
<evidence type="ECO:0000313" key="14">
    <source>
        <dbReference type="Proteomes" id="UP000824998"/>
    </source>
</evidence>
<dbReference type="EC" id="3.4.11.9" evidence="5"/>
<dbReference type="Pfam" id="PF05195">
    <property type="entry name" value="AMP_N"/>
    <property type="match status" value="1"/>
</dbReference>
<evidence type="ECO:0000256" key="10">
    <source>
        <dbReference type="ARBA" id="ARBA00023211"/>
    </source>
</evidence>
<keyword evidence="10" id="KW-0464">Manganese</keyword>
<dbReference type="OrthoDB" id="4215474at2759"/>
<dbReference type="Gene3D" id="3.90.230.10">
    <property type="entry name" value="Creatinase/methionine aminopeptidase superfamily"/>
    <property type="match status" value="1"/>
</dbReference>
<dbReference type="SUPFAM" id="SSF55920">
    <property type="entry name" value="Creatinase/aminopeptidase"/>
    <property type="match status" value="1"/>
</dbReference>
<dbReference type="GO" id="GO:0006508">
    <property type="term" value="P:proteolysis"/>
    <property type="evidence" value="ECO:0007669"/>
    <property type="project" value="TreeGrafter"/>
</dbReference>
<comment type="function">
    <text evidence="3">Catalyzes the removal of a penultimate prolyl residue from the N-termini of peptides.</text>
</comment>
<dbReference type="InterPro" id="IPR007865">
    <property type="entry name" value="Aminopep_P_N"/>
</dbReference>
<dbReference type="InterPro" id="IPR052433">
    <property type="entry name" value="X-Pro_dipept-like"/>
</dbReference>
<dbReference type="CDD" id="cd01087">
    <property type="entry name" value="Prolidase"/>
    <property type="match status" value="1"/>
</dbReference>
<keyword evidence="6 13" id="KW-0645">Protease</keyword>
<evidence type="ECO:0000256" key="11">
    <source>
        <dbReference type="ARBA" id="ARBA00030849"/>
    </source>
</evidence>
<evidence type="ECO:0000256" key="3">
    <source>
        <dbReference type="ARBA" id="ARBA00002443"/>
    </source>
</evidence>
<evidence type="ECO:0000259" key="12">
    <source>
        <dbReference type="SMART" id="SM01011"/>
    </source>
</evidence>
<name>A0A9P8C7S2_9HELO</name>
<gene>
    <name evidence="13" type="ORF">BJ875DRAFT_454727</name>
</gene>
<dbReference type="InterPro" id="IPR029149">
    <property type="entry name" value="Creatin/AminoP/Spt16_N"/>
</dbReference>
<dbReference type="EMBL" id="MU251394">
    <property type="protein sequence ID" value="KAG9237029.1"/>
    <property type="molecule type" value="Genomic_DNA"/>
</dbReference>
<evidence type="ECO:0000256" key="2">
    <source>
        <dbReference type="ARBA" id="ARBA00001936"/>
    </source>
</evidence>
<dbReference type="AlphaFoldDB" id="A0A9P8C7S2"/>
<evidence type="ECO:0000256" key="8">
    <source>
        <dbReference type="ARBA" id="ARBA00022801"/>
    </source>
</evidence>
<comment type="similarity">
    <text evidence="4">Belongs to the peptidase M24B family.</text>
</comment>
<evidence type="ECO:0000256" key="6">
    <source>
        <dbReference type="ARBA" id="ARBA00022438"/>
    </source>
</evidence>
<keyword evidence="14" id="KW-1185">Reference proteome</keyword>
<keyword evidence="9" id="KW-0482">Metalloprotease</keyword>
<dbReference type="SUPFAM" id="SSF53092">
    <property type="entry name" value="Creatinase/prolidase N-terminal domain"/>
    <property type="match status" value="1"/>
</dbReference>